<dbReference type="InterPro" id="IPR035421">
    <property type="entry name" value="Terminase_6C"/>
</dbReference>
<dbReference type="SUPFAM" id="SSF46689">
    <property type="entry name" value="Homeodomain-like"/>
    <property type="match status" value="1"/>
</dbReference>
<evidence type="ECO:0000313" key="5">
    <source>
        <dbReference type="Proteomes" id="UP001156903"/>
    </source>
</evidence>
<keyword evidence="5" id="KW-1185">Reference proteome</keyword>
<dbReference type="InterPro" id="IPR027417">
    <property type="entry name" value="P-loop_NTPase"/>
</dbReference>
<comment type="caution">
    <text evidence="4">The sequence shown here is derived from an EMBL/GenBank/DDBJ whole genome shotgun (WGS) entry which is preliminary data.</text>
</comment>
<gene>
    <name evidence="4" type="ORF">GCM10007935_10120</name>
</gene>
<dbReference type="Pfam" id="PF03237">
    <property type="entry name" value="Terminase_6N"/>
    <property type="match status" value="1"/>
</dbReference>
<protein>
    <submittedName>
        <fullName evidence="4">Bacteriophage terminase ATPase subunit</fullName>
    </submittedName>
</protein>
<name>A0ABQ6C0S4_9BURK</name>
<accession>A0ABQ6C0S4</accession>
<proteinExistence type="predicted"/>
<feature type="domain" description="Terminase large subunit gp17-like C-terminal" evidence="3">
    <location>
        <begin position="422"/>
        <end position="580"/>
    </location>
</feature>
<evidence type="ECO:0000313" key="4">
    <source>
        <dbReference type="EMBL" id="GLS13582.1"/>
    </source>
</evidence>
<evidence type="ECO:0000256" key="1">
    <source>
        <dbReference type="ARBA" id="ARBA00022612"/>
    </source>
</evidence>
<dbReference type="InterPro" id="IPR010332">
    <property type="entry name" value="ATPase_terminase-su_N"/>
</dbReference>
<organism evidence="4 5">
    <name type="scientific">Hydrogenophaga electricum</name>
    <dbReference type="NCBI Taxonomy" id="1230953"/>
    <lineage>
        <taxon>Bacteria</taxon>
        <taxon>Pseudomonadati</taxon>
        <taxon>Pseudomonadota</taxon>
        <taxon>Betaproteobacteria</taxon>
        <taxon>Burkholderiales</taxon>
        <taxon>Comamonadaceae</taxon>
        <taxon>Hydrogenophaga</taxon>
    </lineage>
</organism>
<dbReference type="Proteomes" id="UP001156903">
    <property type="component" value="Unassembled WGS sequence"/>
</dbReference>
<evidence type="ECO:0000259" key="2">
    <source>
        <dbReference type="Pfam" id="PF06056"/>
    </source>
</evidence>
<dbReference type="Pfam" id="PF17289">
    <property type="entry name" value="Terminase_6C"/>
    <property type="match status" value="1"/>
</dbReference>
<sequence length="601" mass="67920">MSPQDLPPEIPSTSAPVFGHPSVAPVGHVRHQARRLYWQGYTVAEICRELQVPEGTAYSWKSRERWDECPVSQRINEALDARLVQLLAKDNKSNADYKEIDQLMRQVERLAKIERYGVSGKPSHLNERQAGNHVDKRATPNAVHDEQIDAMVAAFLEEQYGYQNGWYAERHQRIRDILKSRQIGATYYFAHEAFIDALLTGDNQIFLSASRAQAEVFRGYIVDFARRFGVDLKGNPIVLANSKGGGPGATLYFLSTSARTAQSYHGHLYFDEIFWVQKFKELNKVASGMSMHKKWRKTYFSTPSSKKHEAYAFWSGAGRTPEIDVSHAALHKGVLCSDGQWRQIITVMDAMASGCDLFDIDQLRLEYTPEDFAQLLMCEFMDDEMSVFGFEELLACGVDSLVAWRDFNRTMPRPLGAKRVLVGYDPSRTRDNAAVVVIAVPEAKGAPYRLLEKHEWSGMDFVSQAAAIKRITERYNVVFMGIDTTGVGIGVYDIVRTFYPAARRINYNPETKARLVIRAKELVRSRRLLWDAGWNDVMRAFLSIRRVQTASGNAITFEADRSETTGHADLAWAVMHALDNQPLRQIDPNGGQGAAVMQFSD</sequence>
<dbReference type="Pfam" id="PF06056">
    <property type="entry name" value="Terminase_5"/>
    <property type="match status" value="1"/>
</dbReference>
<reference evidence="5" key="1">
    <citation type="journal article" date="2019" name="Int. J. Syst. Evol. Microbiol.">
        <title>The Global Catalogue of Microorganisms (GCM) 10K type strain sequencing project: providing services to taxonomists for standard genome sequencing and annotation.</title>
        <authorList>
            <consortium name="The Broad Institute Genomics Platform"/>
            <consortium name="The Broad Institute Genome Sequencing Center for Infectious Disease"/>
            <person name="Wu L."/>
            <person name="Ma J."/>
        </authorList>
    </citation>
    <scope>NUCLEOTIDE SEQUENCE [LARGE SCALE GENOMIC DNA]</scope>
    <source>
        <strain evidence="5">NBRC 109341</strain>
    </source>
</reference>
<dbReference type="EMBL" id="BSPB01000005">
    <property type="protein sequence ID" value="GLS13582.1"/>
    <property type="molecule type" value="Genomic_DNA"/>
</dbReference>
<dbReference type="Gene3D" id="3.30.420.240">
    <property type="match status" value="1"/>
</dbReference>
<feature type="domain" description="Terminase ATPase subunit N-terminal" evidence="2">
    <location>
        <begin position="29"/>
        <end position="85"/>
    </location>
</feature>
<dbReference type="RefSeq" id="WP_284306929.1">
    <property type="nucleotide sequence ID" value="NZ_BSPB01000005.1"/>
</dbReference>
<keyword evidence="1" id="KW-1188">Viral release from host cell</keyword>
<dbReference type="Gene3D" id="3.40.50.300">
    <property type="entry name" value="P-loop containing nucleotide triphosphate hydrolases"/>
    <property type="match status" value="1"/>
</dbReference>
<dbReference type="InterPro" id="IPR009057">
    <property type="entry name" value="Homeodomain-like_sf"/>
</dbReference>
<evidence type="ECO:0000259" key="3">
    <source>
        <dbReference type="Pfam" id="PF17289"/>
    </source>
</evidence>